<dbReference type="Pfam" id="PF00646">
    <property type="entry name" value="F-box"/>
    <property type="match status" value="1"/>
</dbReference>
<dbReference type="eggNOG" id="KOG1947">
    <property type="taxonomic scope" value="Eukaryota"/>
</dbReference>
<dbReference type="InParanoid" id="D2VPI1"/>
<dbReference type="CDD" id="cd09917">
    <property type="entry name" value="F-box_SF"/>
    <property type="match status" value="1"/>
</dbReference>
<keyword evidence="2" id="KW-0677">Repeat</keyword>
<dbReference type="Proteomes" id="UP000006671">
    <property type="component" value="Unassembled WGS sequence"/>
</dbReference>
<keyword evidence="5" id="KW-1185">Reference proteome</keyword>
<dbReference type="InterPro" id="IPR001810">
    <property type="entry name" value="F-box_dom"/>
</dbReference>
<dbReference type="PANTHER" id="PTHR45712:SF22">
    <property type="entry name" value="INSULIN-LIKE GROWTH FACTOR-BINDING PROTEIN COMPLEX ACID LABILE SUBUNIT"/>
    <property type="match status" value="1"/>
</dbReference>
<name>D2VPI1_NAEGR</name>
<evidence type="ECO:0000256" key="1">
    <source>
        <dbReference type="ARBA" id="ARBA00022614"/>
    </source>
</evidence>
<dbReference type="GeneID" id="8854995"/>
<dbReference type="PANTHER" id="PTHR45712">
    <property type="entry name" value="AGAP008170-PA"/>
    <property type="match status" value="1"/>
</dbReference>
<evidence type="ECO:0000256" key="2">
    <source>
        <dbReference type="ARBA" id="ARBA00022737"/>
    </source>
</evidence>
<dbReference type="VEuPathDB" id="AmoebaDB:NAEGRDRAFT_70868"/>
<reference evidence="4 5" key="1">
    <citation type="journal article" date="2010" name="Cell">
        <title>The genome of Naegleria gruberi illuminates early eukaryotic versatility.</title>
        <authorList>
            <person name="Fritz-Laylin L.K."/>
            <person name="Prochnik S.E."/>
            <person name="Ginger M.L."/>
            <person name="Dacks J.B."/>
            <person name="Carpenter M.L."/>
            <person name="Field M.C."/>
            <person name="Kuo A."/>
            <person name="Paredez A."/>
            <person name="Chapman J."/>
            <person name="Pham J."/>
            <person name="Shu S."/>
            <person name="Neupane R."/>
            <person name="Cipriano M."/>
            <person name="Mancuso J."/>
            <person name="Tu H."/>
            <person name="Salamov A."/>
            <person name="Lindquist E."/>
            <person name="Shapiro H."/>
            <person name="Lucas S."/>
            <person name="Grigoriev I.V."/>
            <person name="Cande W.Z."/>
            <person name="Fulton C."/>
            <person name="Rokhsar D.S."/>
            <person name="Dawson S.C."/>
        </authorList>
    </citation>
    <scope>NUCLEOTIDE SEQUENCE [LARGE SCALE GENOMIC DNA]</scope>
    <source>
        <strain evidence="4 5">NEG-M</strain>
    </source>
</reference>
<evidence type="ECO:0000313" key="5">
    <source>
        <dbReference type="Proteomes" id="UP000006671"/>
    </source>
</evidence>
<protein>
    <submittedName>
        <fullName evidence="4">LRR_RI domain-containing protein</fullName>
    </submittedName>
</protein>
<dbReference type="KEGG" id="ngr:NAEGRDRAFT_70868"/>
<gene>
    <name evidence="4" type="ORF">NAEGRDRAFT_70868</name>
</gene>
<dbReference type="InterPro" id="IPR036047">
    <property type="entry name" value="F-box-like_dom_sf"/>
</dbReference>
<dbReference type="SMART" id="SM00365">
    <property type="entry name" value="LRR_SD22"/>
    <property type="match status" value="4"/>
</dbReference>
<dbReference type="SUPFAM" id="SSF81383">
    <property type="entry name" value="F-box domain"/>
    <property type="match status" value="1"/>
</dbReference>
<dbReference type="OrthoDB" id="2585512at2759"/>
<proteinExistence type="predicted"/>
<evidence type="ECO:0000259" key="3">
    <source>
        <dbReference type="Pfam" id="PF00646"/>
    </source>
</evidence>
<dbReference type="AlphaFoldDB" id="D2VPI1"/>
<dbReference type="Gene3D" id="3.80.10.10">
    <property type="entry name" value="Ribonuclease Inhibitor"/>
    <property type="match status" value="5"/>
</dbReference>
<keyword evidence="1" id="KW-0433">Leucine-rich repeat</keyword>
<accession>D2VPI1</accession>
<dbReference type="SMART" id="SM00368">
    <property type="entry name" value="LRR_RI"/>
    <property type="match status" value="8"/>
</dbReference>
<dbReference type="Pfam" id="PF13516">
    <property type="entry name" value="LRR_6"/>
    <property type="match status" value="9"/>
</dbReference>
<dbReference type="EMBL" id="GG738887">
    <property type="protein sequence ID" value="EFC41127.1"/>
    <property type="molecule type" value="Genomic_DNA"/>
</dbReference>
<sequence length="529" mass="59071">MNDIDKVNILLINDICYEILEWLEFQEIICTCSLVCKKWNEISRSACKIHIRIETKLMFQNLLFTLEKFNNNLMYYHIHGLTFSFSKAISDKTNLISIEKLMPNLIHLDIYGSDIEDSGVACLCKLKELKILNIGSNKLTSKGRGIEMISKFMKCLTNLDISFNSLGNSGMKQLKLDKLTDLNVSYCDIDATGIQFIRNMTCLIKLNISGNNINCKGALLLSNLKNLQELDIASACLKEEGAKHISRMDNLKFLSISHNQILNGGAKAISSLSKLEILHISNCDIGCEGLQYISKNLKNLTEIDIGGNHFGMDGVIVIASMNNLKVLSIAESCLGLLGVQYLSKMENLTYLNISDNIDDIFIGESINDLQNLTTLLYTNNSLSMDEAITISSLTQLTTLNIESTEISDVHIEILCSSLHHLINLYADTNFITSWGVKLISESMIDLESLYLSGNRIGDEGLTYICSLQHLRILGVCNCEIGDRGVQVLVNCAPKKLRELLIDCNENITSKGCKLIYSIPQLNSIYLENN</sequence>
<dbReference type="InterPro" id="IPR001611">
    <property type="entry name" value="Leu-rich_rpt"/>
</dbReference>
<dbReference type="SUPFAM" id="SSF52047">
    <property type="entry name" value="RNI-like"/>
    <property type="match status" value="2"/>
</dbReference>
<dbReference type="OMA" id="INDICYE"/>
<feature type="domain" description="F-box" evidence="3">
    <location>
        <begin position="13"/>
        <end position="46"/>
    </location>
</feature>
<dbReference type="RefSeq" id="XP_002673871.1">
    <property type="nucleotide sequence ID" value="XM_002673825.1"/>
</dbReference>
<dbReference type="InterPro" id="IPR050333">
    <property type="entry name" value="SLRP"/>
</dbReference>
<evidence type="ECO:0000313" key="4">
    <source>
        <dbReference type="EMBL" id="EFC41127.1"/>
    </source>
</evidence>
<organism evidence="5">
    <name type="scientific">Naegleria gruberi</name>
    <name type="common">Amoeba</name>
    <dbReference type="NCBI Taxonomy" id="5762"/>
    <lineage>
        <taxon>Eukaryota</taxon>
        <taxon>Discoba</taxon>
        <taxon>Heterolobosea</taxon>
        <taxon>Tetramitia</taxon>
        <taxon>Eutetramitia</taxon>
        <taxon>Vahlkampfiidae</taxon>
        <taxon>Naegleria</taxon>
    </lineage>
</organism>
<dbReference type="SMART" id="SM00367">
    <property type="entry name" value="LRR_CC"/>
    <property type="match status" value="5"/>
</dbReference>
<dbReference type="InterPro" id="IPR032675">
    <property type="entry name" value="LRR_dom_sf"/>
</dbReference>
<dbReference type="InterPro" id="IPR006553">
    <property type="entry name" value="Leu-rich_rpt_Cys-con_subtyp"/>
</dbReference>